<accession>J9G678</accession>
<comment type="caution">
    <text evidence="1">The sequence shown here is derived from an EMBL/GenBank/DDBJ whole genome shotgun (WGS) entry which is preliminary data.</text>
</comment>
<gene>
    <name evidence="1" type="ORF">EVA_14616</name>
</gene>
<reference evidence="1" key="1">
    <citation type="journal article" date="2012" name="PLoS ONE">
        <title>Gene sets for utilization of primary and secondary nutrition supplies in the distal gut of endangered iberian lynx.</title>
        <authorList>
            <person name="Alcaide M."/>
            <person name="Messina E."/>
            <person name="Richter M."/>
            <person name="Bargiela R."/>
            <person name="Peplies J."/>
            <person name="Huws S.A."/>
            <person name="Newbold C.J."/>
            <person name="Golyshin P.N."/>
            <person name="Simon M.A."/>
            <person name="Lopez G."/>
            <person name="Yakimov M.M."/>
            <person name="Ferrer M."/>
        </authorList>
    </citation>
    <scope>NUCLEOTIDE SEQUENCE</scope>
</reference>
<proteinExistence type="predicted"/>
<organism evidence="1">
    <name type="scientific">gut metagenome</name>
    <dbReference type="NCBI Taxonomy" id="749906"/>
    <lineage>
        <taxon>unclassified sequences</taxon>
        <taxon>metagenomes</taxon>
        <taxon>organismal metagenomes</taxon>
    </lineage>
</organism>
<name>J9G678_9ZZZZ</name>
<protein>
    <submittedName>
        <fullName evidence="1">Uncharacterized protein</fullName>
    </submittedName>
</protein>
<evidence type="ECO:0000313" key="1">
    <source>
        <dbReference type="EMBL" id="EJW97297.1"/>
    </source>
</evidence>
<dbReference type="EMBL" id="AMCI01004843">
    <property type="protein sequence ID" value="EJW97297.1"/>
    <property type="molecule type" value="Genomic_DNA"/>
</dbReference>
<sequence length="77" mass="9038">MTIYYHFRKHVTETIYKKATARLYDEVHRPGKNHHGLLRNYTYQVNGVVTNLTGTLSLQIISVPWHQIQVDDIPAFE</sequence>
<dbReference type="AlphaFoldDB" id="J9G678"/>